<dbReference type="RefSeq" id="WP_097078408.1">
    <property type="nucleotide sequence ID" value="NZ_BAABHT010000003.1"/>
</dbReference>
<dbReference type="Proteomes" id="UP000219042">
    <property type="component" value="Unassembled WGS sequence"/>
</dbReference>
<evidence type="ECO:0000256" key="1">
    <source>
        <dbReference type="ARBA" id="ARBA00009437"/>
    </source>
</evidence>
<reference evidence="7" key="1">
    <citation type="submission" date="2016-09" db="EMBL/GenBank/DDBJ databases">
        <authorList>
            <person name="Varghese N."/>
            <person name="Submissions S."/>
        </authorList>
    </citation>
    <scope>NUCLEOTIDE SEQUENCE [LARGE SCALE GENOMIC DNA]</scope>
    <source>
        <strain evidence="7">ANC 4466</strain>
    </source>
</reference>
<dbReference type="GO" id="GO:0043565">
    <property type="term" value="F:sequence-specific DNA binding"/>
    <property type="evidence" value="ECO:0007669"/>
    <property type="project" value="TreeGrafter"/>
</dbReference>
<dbReference type="FunFam" id="1.10.10.10:FF:000001">
    <property type="entry name" value="LysR family transcriptional regulator"/>
    <property type="match status" value="1"/>
</dbReference>
<evidence type="ECO:0000256" key="4">
    <source>
        <dbReference type="ARBA" id="ARBA00023163"/>
    </source>
</evidence>
<dbReference type="SUPFAM" id="SSF53850">
    <property type="entry name" value="Periplasmic binding protein-like II"/>
    <property type="match status" value="1"/>
</dbReference>
<dbReference type="CDD" id="cd08473">
    <property type="entry name" value="PBP2_CrgA_like_4"/>
    <property type="match status" value="1"/>
</dbReference>
<dbReference type="InterPro" id="IPR058163">
    <property type="entry name" value="LysR-type_TF_proteobact-type"/>
</dbReference>
<dbReference type="PANTHER" id="PTHR30537">
    <property type="entry name" value="HTH-TYPE TRANSCRIPTIONAL REGULATOR"/>
    <property type="match status" value="1"/>
</dbReference>
<keyword evidence="4" id="KW-0804">Transcription</keyword>
<evidence type="ECO:0000313" key="6">
    <source>
        <dbReference type="EMBL" id="SNX44157.1"/>
    </source>
</evidence>
<evidence type="ECO:0000259" key="5">
    <source>
        <dbReference type="PROSITE" id="PS50931"/>
    </source>
</evidence>
<dbReference type="Pfam" id="PF00126">
    <property type="entry name" value="HTH_1"/>
    <property type="match status" value="1"/>
</dbReference>
<proteinExistence type="inferred from homology"/>
<dbReference type="PANTHER" id="PTHR30537:SF31">
    <property type="entry name" value="TRANSCRIPTIONAL REGULATOR, LYSR FAMILY"/>
    <property type="match status" value="1"/>
</dbReference>
<keyword evidence="7" id="KW-1185">Reference proteome</keyword>
<feature type="domain" description="HTH lysR-type" evidence="5">
    <location>
        <begin position="1"/>
        <end position="60"/>
    </location>
</feature>
<keyword evidence="2" id="KW-0805">Transcription regulation</keyword>
<dbReference type="InterPro" id="IPR005119">
    <property type="entry name" value="LysR_subst-bd"/>
</dbReference>
<evidence type="ECO:0000256" key="3">
    <source>
        <dbReference type="ARBA" id="ARBA00023125"/>
    </source>
</evidence>
<comment type="similarity">
    <text evidence="1">Belongs to the LysR transcriptional regulatory family.</text>
</comment>
<protein>
    <submittedName>
        <fullName evidence="6">DNA-binding transcriptional regulator, LysR family</fullName>
    </submittedName>
</protein>
<dbReference type="SUPFAM" id="SSF46785">
    <property type="entry name" value="Winged helix' DNA-binding domain"/>
    <property type="match status" value="1"/>
</dbReference>
<dbReference type="OrthoDB" id="5671700at2"/>
<dbReference type="AlphaFoldDB" id="A0A240E5Y0"/>
<keyword evidence="3 6" id="KW-0238">DNA-binding</keyword>
<dbReference type="InterPro" id="IPR036390">
    <property type="entry name" value="WH_DNA-bd_sf"/>
</dbReference>
<accession>A0A240E5Y0</accession>
<dbReference type="Gene3D" id="1.10.10.10">
    <property type="entry name" value="Winged helix-like DNA-binding domain superfamily/Winged helix DNA-binding domain"/>
    <property type="match status" value="1"/>
</dbReference>
<dbReference type="GO" id="GO:0006351">
    <property type="term" value="P:DNA-templated transcription"/>
    <property type="evidence" value="ECO:0007669"/>
    <property type="project" value="TreeGrafter"/>
</dbReference>
<dbReference type="GO" id="GO:0003700">
    <property type="term" value="F:DNA-binding transcription factor activity"/>
    <property type="evidence" value="ECO:0007669"/>
    <property type="project" value="InterPro"/>
</dbReference>
<sequence>MISHFDDFYCFAVVVEHGGFSAAERATDIPKSKLSRRILNLEQYLGVRLIHRNSRQFSVTDMGMKIYEQAKIMLNAAQAAQDIVHKLSETPRGTVKISTPTSIAQHELAKILPNFLKQYPEIQIQLFISNRRYDVINEGIDIALRVRSQLDNDTGLIVRRFAKIQQHLCASQAYLNQFGTPRHPDELAQHRLLSMMEHVIRHDLELNSNHGESFKIKIEPHVLGLDFVMLNQLAKEDCGIVLLPDSISADAIQSGELVYVLPEWHAPHGIFHMVYPSRQGILPAVKVFIDYLVEQLTETDHII</sequence>
<evidence type="ECO:0000256" key="2">
    <source>
        <dbReference type="ARBA" id="ARBA00023015"/>
    </source>
</evidence>
<dbReference type="Gene3D" id="3.40.190.290">
    <property type="match status" value="1"/>
</dbReference>
<gene>
    <name evidence="6" type="ORF">SAMN05421731_102316</name>
</gene>
<name>A0A240E5Y0_9GAMM</name>
<dbReference type="Pfam" id="PF03466">
    <property type="entry name" value="LysR_substrate"/>
    <property type="match status" value="1"/>
</dbReference>
<evidence type="ECO:0000313" key="7">
    <source>
        <dbReference type="Proteomes" id="UP000219042"/>
    </source>
</evidence>
<organism evidence="6 7">
    <name type="scientific">Acinetobacter puyangensis</name>
    <dbReference type="NCBI Taxonomy" id="1096779"/>
    <lineage>
        <taxon>Bacteria</taxon>
        <taxon>Pseudomonadati</taxon>
        <taxon>Pseudomonadota</taxon>
        <taxon>Gammaproteobacteria</taxon>
        <taxon>Moraxellales</taxon>
        <taxon>Moraxellaceae</taxon>
        <taxon>Acinetobacter</taxon>
    </lineage>
</organism>
<dbReference type="PROSITE" id="PS50931">
    <property type="entry name" value="HTH_LYSR"/>
    <property type="match status" value="1"/>
</dbReference>
<dbReference type="InterPro" id="IPR000847">
    <property type="entry name" value="LysR_HTH_N"/>
</dbReference>
<dbReference type="EMBL" id="OANT01000002">
    <property type="protein sequence ID" value="SNX44157.1"/>
    <property type="molecule type" value="Genomic_DNA"/>
</dbReference>
<dbReference type="InterPro" id="IPR036388">
    <property type="entry name" value="WH-like_DNA-bd_sf"/>
</dbReference>